<organism evidence="2 3">
    <name type="scientific">Rhypophila decipiens</name>
    <dbReference type="NCBI Taxonomy" id="261697"/>
    <lineage>
        <taxon>Eukaryota</taxon>
        <taxon>Fungi</taxon>
        <taxon>Dikarya</taxon>
        <taxon>Ascomycota</taxon>
        <taxon>Pezizomycotina</taxon>
        <taxon>Sordariomycetes</taxon>
        <taxon>Sordariomycetidae</taxon>
        <taxon>Sordariales</taxon>
        <taxon>Naviculisporaceae</taxon>
        <taxon>Rhypophila</taxon>
    </lineage>
</organism>
<dbReference type="Pfam" id="PF18795">
    <property type="entry name" value="HSM3_N"/>
    <property type="match status" value="1"/>
</dbReference>
<accession>A0AAN6Y275</accession>
<dbReference type="InterPro" id="IPR041335">
    <property type="entry name" value="HSM3_N"/>
</dbReference>
<dbReference type="Proteomes" id="UP001301769">
    <property type="component" value="Unassembled WGS sequence"/>
</dbReference>
<dbReference type="AlphaFoldDB" id="A0AAN6Y275"/>
<protein>
    <recommendedName>
        <fullName evidence="1">DNA mismatch repair protein HSM3 N-terminal domain-containing protein</fullName>
    </recommendedName>
</protein>
<feature type="domain" description="DNA mismatch repair protein HSM3 N-terminal" evidence="1">
    <location>
        <begin position="30"/>
        <end position="117"/>
    </location>
</feature>
<comment type="caution">
    <text evidence="2">The sequence shown here is derived from an EMBL/GenBank/DDBJ whole genome shotgun (WGS) entry which is preliminary data.</text>
</comment>
<evidence type="ECO:0000313" key="2">
    <source>
        <dbReference type="EMBL" id="KAK4209986.1"/>
    </source>
</evidence>
<sequence>MDTTPITGLAELDSHLDDLVRDPELPLNPKLFDDVELQLTDANIPSLIGKLLPKLTSILKQYTRDPAVIVSLTIKLLRPISFTQVLSLASEESLIQALDSPSPAANILAMTIIHKAAASSGDAAILSLMPSAVTAFIRRWLAAPEVEVGQKGGKVLGDLLDIDCELPPPPPPSQATDLTALVLRKSPGQGKMWRRIFHDKSTYFLLLDLISGRHPDTSKPHQLSLAQGRILRLLPRLAALNLQAVSQSPFTAPAAPYQTNGHSSNSRLGPKEGEGLLQFAALHMVDKTDRLVHLTLIDFFEAFISLMRVTEYSAYKVETIRGILREALRDDPLLRESMEGLPESTIPEEANSLRRWLRQVLPAEINLALR</sequence>
<reference evidence="2" key="1">
    <citation type="journal article" date="2023" name="Mol. Phylogenet. Evol.">
        <title>Genome-scale phylogeny and comparative genomics of the fungal order Sordariales.</title>
        <authorList>
            <person name="Hensen N."/>
            <person name="Bonometti L."/>
            <person name="Westerberg I."/>
            <person name="Brannstrom I.O."/>
            <person name="Guillou S."/>
            <person name="Cros-Aarteil S."/>
            <person name="Calhoun S."/>
            <person name="Haridas S."/>
            <person name="Kuo A."/>
            <person name="Mondo S."/>
            <person name="Pangilinan J."/>
            <person name="Riley R."/>
            <person name="LaButti K."/>
            <person name="Andreopoulos B."/>
            <person name="Lipzen A."/>
            <person name="Chen C."/>
            <person name="Yan M."/>
            <person name="Daum C."/>
            <person name="Ng V."/>
            <person name="Clum A."/>
            <person name="Steindorff A."/>
            <person name="Ohm R.A."/>
            <person name="Martin F."/>
            <person name="Silar P."/>
            <person name="Natvig D.O."/>
            <person name="Lalanne C."/>
            <person name="Gautier V."/>
            <person name="Ament-Velasquez S.L."/>
            <person name="Kruys A."/>
            <person name="Hutchinson M.I."/>
            <person name="Powell A.J."/>
            <person name="Barry K."/>
            <person name="Miller A.N."/>
            <person name="Grigoriev I.V."/>
            <person name="Debuchy R."/>
            <person name="Gladieux P."/>
            <person name="Hiltunen Thoren M."/>
            <person name="Johannesson H."/>
        </authorList>
    </citation>
    <scope>NUCLEOTIDE SEQUENCE</scope>
    <source>
        <strain evidence="2">PSN293</strain>
    </source>
</reference>
<dbReference type="Gene3D" id="1.25.10.50">
    <property type="match status" value="1"/>
</dbReference>
<reference evidence="2" key="2">
    <citation type="submission" date="2023-05" db="EMBL/GenBank/DDBJ databases">
        <authorList>
            <consortium name="Lawrence Berkeley National Laboratory"/>
            <person name="Steindorff A."/>
            <person name="Hensen N."/>
            <person name="Bonometti L."/>
            <person name="Westerberg I."/>
            <person name="Brannstrom I.O."/>
            <person name="Guillou S."/>
            <person name="Cros-Aarteil S."/>
            <person name="Calhoun S."/>
            <person name="Haridas S."/>
            <person name="Kuo A."/>
            <person name="Mondo S."/>
            <person name="Pangilinan J."/>
            <person name="Riley R."/>
            <person name="Labutti K."/>
            <person name="Andreopoulos B."/>
            <person name="Lipzen A."/>
            <person name="Chen C."/>
            <person name="Yanf M."/>
            <person name="Daum C."/>
            <person name="Ng V."/>
            <person name="Clum A."/>
            <person name="Ohm R."/>
            <person name="Martin F."/>
            <person name="Silar P."/>
            <person name="Natvig D."/>
            <person name="Lalanne C."/>
            <person name="Gautier V."/>
            <person name="Ament-Velasquez S.L."/>
            <person name="Kruys A."/>
            <person name="Hutchinson M.I."/>
            <person name="Powell A.J."/>
            <person name="Barry K."/>
            <person name="Miller A.N."/>
            <person name="Grigoriev I.V."/>
            <person name="Debuchy R."/>
            <person name="Gladieux P."/>
            <person name="Thoren M.H."/>
            <person name="Johannesson H."/>
        </authorList>
    </citation>
    <scope>NUCLEOTIDE SEQUENCE</scope>
    <source>
        <strain evidence="2">PSN293</strain>
    </source>
</reference>
<keyword evidence="3" id="KW-1185">Reference proteome</keyword>
<proteinExistence type="predicted"/>
<gene>
    <name evidence="2" type="ORF">QBC37DRAFT_429532</name>
</gene>
<evidence type="ECO:0000313" key="3">
    <source>
        <dbReference type="Proteomes" id="UP001301769"/>
    </source>
</evidence>
<evidence type="ECO:0000259" key="1">
    <source>
        <dbReference type="Pfam" id="PF18795"/>
    </source>
</evidence>
<name>A0AAN6Y275_9PEZI</name>
<dbReference type="EMBL" id="MU858188">
    <property type="protein sequence ID" value="KAK4209986.1"/>
    <property type="molecule type" value="Genomic_DNA"/>
</dbReference>